<evidence type="ECO:0000313" key="3">
    <source>
        <dbReference type="Proteomes" id="UP000222168"/>
    </source>
</evidence>
<dbReference type="PANTHER" id="PTHR22916:SF3">
    <property type="entry name" value="UDP-GLCNAC:BETAGAL BETA-1,3-N-ACETYLGLUCOSAMINYLTRANSFERASE-LIKE PROTEIN 1"/>
    <property type="match status" value="1"/>
</dbReference>
<comment type="caution">
    <text evidence="2">The sequence shown here is derived from an EMBL/GenBank/DDBJ whole genome shotgun (WGS) entry which is preliminary data.</text>
</comment>
<protein>
    <submittedName>
        <fullName evidence="2">Glycosyl transferase, group 2 family protein</fullName>
    </submittedName>
</protein>
<dbReference type="Pfam" id="PF00535">
    <property type="entry name" value="Glycos_transf_2"/>
    <property type="match status" value="1"/>
</dbReference>
<reference evidence="2 3" key="1">
    <citation type="journal article" date="2017" name="Nat. Microbiol.">
        <title>Natural product diversity associated with the nematode symbionts Photorhabdus and Xenorhabdus.</title>
        <authorList>
            <person name="Tobias N.J."/>
            <person name="Wolff H."/>
            <person name="Djahanschiri B."/>
            <person name="Grundmann F."/>
            <person name="Kronenwerth M."/>
            <person name="Shi Y.M."/>
            <person name="Simonyi S."/>
            <person name="Grun P."/>
            <person name="Shapiro-Ilan D."/>
            <person name="Pidot S.J."/>
            <person name="Stinear T.P."/>
            <person name="Ebersberger I."/>
            <person name="Bode H.B."/>
        </authorList>
    </citation>
    <scope>NUCLEOTIDE SEQUENCE [LARGE SCALE GENOMIC DNA]</scope>
    <source>
        <strain evidence="2 3">DSM 22670</strain>
    </source>
</reference>
<dbReference type="InterPro" id="IPR001173">
    <property type="entry name" value="Glyco_trans_2-like"/>
</dbReference>
<gene>
    <name evidence="2" type="ORF">Xish_01576</name>
</gene>
<dbReference type="Gene3D" id="3.90.550.10">
    <property type="entry name" value="Spore Coat Polysaccharide Biosynthesis Protein SpsA, Chain A"/>
    <property type="match status" value="1"/>
</dbReference>
<dbReference type="OrthoDB" id="6813549at2"/>
<accession>A0A2D0KG25</accession>
<keyword evidence="3" id="KW-1185">Reference proteome</keyword>
<feature type="domain" description="Glycosyltransferase 2-like" evidence="1">
    <location>
        <begin position="5"/>
        <end position="126"/>
    </location>
</feature>
<name>A0A2D0KG25_9GAMM</name>
<dbReference type="Proteomes" id="UP000222168">
    <property type="component" value="Unassembled WGS sequence"/>
</dbReference>
<proteinExistence type="predicted"/>
<dbReference type="GO" id="GO:0016758">
    <property type="term" value="F:hexosyltransferase activity"/>
    <property type="evidence" value="ECO:0007669"/>
    <property type="project" value="UniProtKB-ARBA"/>
</dbReference>
<sequence>MPTISIITPMFNAEKYIKKTITSVLNQTFEDWELIIIDDNSSDKSCLVVEQFSINNKKIKLLRFSKNNGAAISRREAIKLATGRYIAFLDSDDIWHESKLKIQLEFMRKNKVSFSYGDYYIFKDNILNKLGEFKAKHRVSFADICLSCDIGCLTVMIDRKKISDITIPLSPKEDLATWLTILKDKNIIAQKYPGTLAYYRISENSLSANKIKEIKKQFYVLKKIANLNIIKAIYCLSIYILKGILKHYTKYNNLKKKSGDI</sequence>
<keyword evidence="2" id="KW-0808">Transferase</keyword>
<dbReference type="RefSeq" id="WP_099117369.1">
    <property type="nucleotide sequence ID" value="NZ_NJAK01000001.1"/>
</dbReference>
<evidence type="ECO:0000313" key="2">
    <source>
        <dbReference type="EMBL" id="PHM62374.1"/>
    </source>
</evidence>
<evidence type="ECO:0000259" key="1">
    <source>
        <dbReference type="Pfam" id="PF00535"/>
    </source>
</evidence>
<dbReference type="InterPro" id="IPR029044">
    <property type="entry name" value="Nucleotide-diphossugar_trans"/>
</dbReference>
<dbReference type="AlphaFoldDB" id="A0A2D0KG25"/>
<dbReference type="CDD" id="cd00761">
    <property type="entry name" value="Glyco_tranf_GTA_type"/>
    <property type="match status" value="1"/>
</dbReference>
<dbReference type="EMBL" id="NJAK01000001">
    <property type="protein sequence ID" value="PHM62374.1"/>
    <property type="molecule type" value="Genomic_DNA"/>
</dbReference>
<organism evidence="2 3">
    <name type="scientific">Xenorhabdus ishibashii</name>
    <dbReference type="NCBI Taxonomy" id="1034471"/>
    <lineage>
        <taxon>Bacteria</taxon>
        <taxon>Pseudomonadati</taxon>
        <taxon>Pseudomonadota</taxon>
        <taxon>Gammaproteobacteria</taxon>
        <taxon>Enterobacterales</taxon>
        <taxon>Morganellaceae</taxon>
        <taxon>Xenorhabdus</taxon>
    </lineage>
</organism>
<dbReference type="SUPFAM" id="SSF53448">
    <property type="entry name" value="Nucleotide-diphospho-sugar transferases"/>
    <property type="match status" value="1"/>
</dbReference>
<dbReference type="PANTHER" id="PTHR22916">
    <property type="entry name" value="GLYCOSYLTRANSFERASE"/>
    <property type="match status" value="1"/>
</dbReference>